<name>Q2UCV0_ASPOR</name>
<gene>
    <name evidence="2" type="ORF">AO090012000437</name>
</gene>
<dbReference type="KEGG" id="aor:AO090012000437"/>
<dbReference type="GeneID" id="5987928"/>
<dbReference type="Proteomes" id="UP000006564">
    <property type="component" value="Chromosome 4"/>
</dbReference>
<dbReference type="RefSeq" id="XP_023091400.1">
    <property type="nucleotide sequence ID" value="XM_023236477.1"/>
</dbReference>
<proteinExistence type="predicted"/>
<dbReference type="Pfam" id="PF04749">
    <property type="entry name" value="PLAC8"/>
    <property type="match status" value="1"/>
</dbReference>
<dbReference type="PANTHER" id="PTHR15907">
    <property type="entry name" value="DUF614 FAMILY PROTEIN-RELATED"/>
    <property type="match status" value="1"/>
</dbReference>
<feature type="compositionally biased region" description="Low complexity" evidence="1">
    <location>
        <begin position="33"/>
        <end position="46"/>
    </location>
</feature>
<dbReference type="EMBL" id="AP007161">
    <property type="protein sequence ID" value="BAE60615.1"/>
    <property type="molecule type" value="Genomic_DNA"/>
</dbReference>
<dbReference type="STRING" id="510516.Q2UCV0"/>
<dbReference type="InterPro" id="IPR006461">
    <property type="entry name" value="PLAC_motif_containing"/>
</dbReference>
<organism evidence="2 3">
    <name type="scientific">Aspergillus oryzae (strain ATCC 42149 / RIB 40)</name>
    <name type="common">Yellow koji mold</name>
    <dbReference type="NCBI Taxonomy" id="510516"/>
    <lineage>
        <taxon>Eukaryota</taxon>
        <taxon>Fungi</taxon>
        <taxon>Dikarya</taxon>
        <taxon>Ascomycota</taxon>
        <taxon>Pezizomycotina</taxon>
        <taxon>Eurotiomycetes</taxon>
        <taxon>Eurotiomycetidae</taxon>
        <taxon>Eurotiales</taxon>
        <taxon>Aspergillaceae</taxon>
        <taxon>Aspergillus</taxon>
        <taxon>Aspergillus subgen. Circumdati</taxon>
    </lineage>
</organism>
<dbReference type="AlphaFoldDB" id="Q2UCV0"/>
<evidence type="ECO:0000256" key="1">
    <source>
        <dbReference type="SAM" id="MobiDB-lite"/>
    </source>
</evidence>
<dbReference type="HOGENOM" id="CLU_1510275_0_0_1"/>
<evidence type="ECO:0000313" key="3">
    <source>
        <dbReference type="Proteomes" id="UP000006564"/>
    </source>
</evidence>
<feature type="region of interest" description="Disordered" evidence="1">
    <location>
        <begin position="32"/>
        <end position="56"/>
    </location>
</feature>
<protein>
    <submittedName>
        <fullName evidence="2">DNA, SC012</fullName>
    </submittedName>
</protein>
<evidence type="ECO:0000313" key="2">
    <source>
        <dbReference type="EMBL" id="BAE60615.1"/>
    </source>
</evidence>
<keyword evidence="3" id="KW-1185">Reference proteome</keyword>
<accession>Q2UCV0</accession>
<sequence>MARSSRPHSFISTLDTRLYTPNDTFLQRPHILTQSTTPTTTPTTKTQKSRKMGVPESESPAVQQQNEWSNGFWDCCSPAGTSNVYRTQASGAVVSPAVSSCCLYYLTAQVGFHWVLLMIRRGEIRQRFGIEGSGVSDCCSSYWCPCCVIVQQEKEIEAQSERLQTGYQAPAGMAYAPQ</sequence>
<dbReference type="EMBL" id="BA000052">
    <property type="protein sequence ID" value="BAE60615.1"/>
    <property type="molecule type" value="Genomic_DNA"/>
</dbReference>
<reference evidence="2 3" key="1">
    <citation type="journal article" date="2005" name="Nature">
        <title>Genome sequencing and analysis of Aspergillus oryzae.</title>
        <authorList>
            <person name="Machida M."/>
            <person name="Asai K."/>
            <person name="Sano M."/>
            <person name="Tanaka T."/>
            <person name="Kumagai T."/>
            <person name="Terai G."/>
            <person name="Kusumoto K."/>
            <person name="Arima T."/>
            <person name="Akita O."/>
            <person name="Kashiwagi Y."/>
            <person name="Abe K."/>
            <person name="Gomi K."/>
            <person name="Horiuchi H."/>
            <person name="Kitamoto K."/>
            <person name="Kobayashi T."/>
            <person name="Takeuchi M."/>
            <person name="Denning D.W."/>
            <person name="Galagan J.E."/>
            <person name="Nierman W.C."/>
            <person name="Yu J."/>
            <person name="Archer D.B."/>
            <person name="Bennett J.W."/>
            <person name="Bhatnagar D."/>
            <person name="Cleveland T.E."/>
            <person name="Fedorova N.D."/>
            <person name="Gotoh O."/>
            <person name="Horikawa H."/>
            <person name="Hosoyama A."/>
            <person name="Ichinomiya M."/>
            <person name="Igarashi R."/>
            <person name="Iwashita K."/>
            <person name="Juvvadi P.R."/>
            <person name="Kato M."/>
            <person name="Kato Y."/>
            <person name="Kin T."/>
            <person name="Kokubun A."/>
            <person name="Maeda H."/>
            <person name="Maeyama N."/>
            <person name="Maruyama J."/>
            <person name="Nagasaki H."/>
            <person name="Nakajima T."/>
            <person name="Oda K."/>
            <person name="Okada K."/>
            <person name="Paulsen I."/>
            <person name="Sakamoto K."/>
            <person name="Sawano T."/>
            <person name="Takahashi M."/>
            <person name="Takase K."/>
            <person name="Terabayashi Y."/>
            <person name="Wortman J."/>
            <person name="Yamada O."/>
            <person name="Yamagata Y."/>
            <person name="Anazawa H."/>
            <person name="Hata Y."/>
            <person name="Koide Y."/>
            <person name="Komori T."/>
            <person name="Koyama Y."/>
            <person name="Minetoki T."/>
            <person name="Suharnan S."/>
            <person name="Tanaka A."/>
            <person name="Isono K."/>
            <person name="Kuhara S."/>
            <person name="Ogasawara N."/>
            <person name="Kikuchi H."/>
        </authorList>
    </citation>
    <scope>NUCLEOTIDE SEQUENCE [LARGE SCALE GENOMIC DNA]</scope>
    <source>
        <strain evidence="3">ATCC 42149 / RIB 40</strain>
    </source>
</reference>